<dbReference type="SMART" id="SM00355">
    <property type="entry name" value="ZnF_C2H2"/>
    <property type="match status" value="2"/>
</dbReference>
<evidence type="ECO:0000313" key="5">
    <source>
        <dbReference type="EMBL" id="KAG8047797.1"/>
    </source>
</evidence>
<evidence type="ECO:0000259" key="3">
    <source>
        <dbReference type="PROSITE" id="PS50157"/>
    </source>
</evidence>
<feature type="domain" description="C2H2-type" evidence="3">
    <location>
        <begin position="323"/>
        <end position="351"/>
    </location>
</feature>
<keyword evidence="1" id="KW-0862">Zinc</keyword>
<dbReference type="GO" id="GO:0008270">
    <property type="term" value="F:zinc ion binding"/>
    <property type="evidence" value="ECO:0007669"/>
    <property type="project" value="UniProtKB-KW"/>
</dbReference>
<dbReference type="PANTHER" id="PTHR37701">
    <property type="entry name" value="METHYL-CPG-BINDING DOMAIN-CONTAINING PROTEIN 8"/>
    <property type="match status" value="1"/>
</dbReference>
<organism evidence="5 6">
    <name type="scientific">Zizania palustris</name>
    <name type="common">Northern wild rice</name>
    <dbReference type="NCBI Taxonomy" id="103762"/>
    <lineage>
        <taxon>Eukaryota</taxon>
        <taxon>Viridiplantae</taxon>
        <taxon>Streptophyta</taxon>
        <taxon>Embryophyta</taxon>
        <taxon>Tracheophyta</taxon>
        <taxon>Spermatophyta</taxon>
        <taxon>Magnoliopsida</taxon>
        <taxon>Liliopsida</taxon>
        <taxon>Poales</taxon>
        <taxon>Poaceae</taxon>
        <taxon>BOP clade</taxon>
        <taxon>Oryzoideae</taxon>
        <taxon>Oryzeae</taxon>
        <taxon>Zizaniinae</taxon>
        <taxon>Zizania</taxon>
    </lineage>
</organism>
<dbReference type="PANTHER" id="PTHR37701:SF16">
    <property type="entry name" value="METHYL-CPG-BINDING DOMAIN-CONTAINING PROTEIN 8"/>
    <property type="match status" value="1"/>
</dbReference>
<feature type="region of interest" description="Disordered" evidence="2">
    <location>
        <begin position="699"/>
        <end position="718"/>
    </location>
</feature>
<dbReference type="OrthoDB" id="1893318at2759"/>
<evidence type="ECO:0000259" key="4">
    <source>
        <dbReference type="PROSITE" id="PS50982"/>
    </source>
</evidence>
<feature type="compositionally biased region" description="Polar residues" evidence="2">
    <location>
        <begin position="821"/>
        <end position="853"/>
    </location>
</feature>
<dbReference type="InterPro" id="IPR001739">
    <property type="entry name" value="Methyl_CpG_DNA-bd"/>
</dbReference>
<sequence>METEMLPVVDLRMLSQSDLDALAAASAHAVAPRSCPDADPLPPLKIDRAVFNESAGSRKQTFSRLRLGAAISSPSSALHASASSATLFGGNDAESELIAYHLRCLFNPDDTSLPPPPPPPSPSQTLALPALDPDQVTTNSKGVSVDLVGLARLVDPYEAELRKRTAGLVSESELMGFISSLGGQWVSQRMRRKFVDAAFFGDHLPSGWKLQLGLKRKEHIPLVHCFSYVSPKGQQFATCKEVSAYLMSLLGYPELKMGNIEYDNTQQHELCDCGDVNAVGVQYQIGLSMDSQSVLPNTFGTFSSHFSDSREKVERITDAANSYECQQCNLTFDDHSAYAQHQISFHKVRDKRRKIGNNGKFGEPVVGKDGKFECPVCHKTFEEQSRYFGHVGAHARYQGLTPEAFLATISSGKVGSDSFAELSFSLQELTGTPEQNENINAGEAQFQHHNRSVKHGGNSTRGVDLFNSNCSYNFNEPNQTWSRPEEIPPTTDAASTHSYRSEMMDRADRTVLKIAPQPNELDCRINGFAEATDFNDQAGRHRVFRPTSYGAVNHCQGQIIDRTMATSKHVEVNNTMKARDVNLNSCQDTISFPIATVNSKTSTDLNDSNQSCITGKDFGGSFGNNGGARFAVGVYNSNILTGDITERSPAQFNNNSSHIRPNISSHSSLLESSTLTASNLSKGSDVNWKGSVVNRSDANCTKDSFVNRPTNNNHPNGSMLEVMGRTSNGMQHRYNDCATGCDPLPSANTSQNANSLMPMQENFGSMPSVVRSVGDLPISSTTRDQQCDLQLGFSGQKQQVFPGYGELRSAAGGSPQLGSMARNSSMPTRSSQPQFGSMTRTDALPTGSSQTGSLARPNFAPAGSSQFGSMIRPNSVPLADSSQFGGMGRQNFVSTSEPTLVLGYDAPQMVVSGGPPTQLGWDLSLSRMVSGGMLQVLCIWCNSQFHHFGAIDGHQSGSFGFICPTCKDKVSGHHNTPNNGSWQP</sequence>
<protein>
    <recommendedName>
        <fullName evidence="7">C2H2-type domain-containing protein</fullName>
    </recommendedName>
</protein>
<name>A0A8J5RJ76_ZIZPA</name>
<keyword evidence="6" id="KW-1185">Reference proteome</keyword>
<feature type="region of interest" description="Disordered" evidence="2">
    <location>
        <begin position="477"/>
        <end position="496"/>
    </location>
</feature>
<reference evidence="5" key="2">
    <citation type="submission" date="2021-02" db="EMBL/GenBank/DDBJ databases">
        <authorList>
            <person name="Kimball J.A."/>
            <person name="Haas M.W."/>
            <person name="Macchietto M."/>
            <person name="Kono T."/>
            <person name="Duquette J."/>
            <person name="Shao M."/>
        </authorList>
    </citation>
    <scope>NUCLEOTIDE SEQUENCE</scope>
    <source>
        <tissue evidence="5">Fresh leaf tissue</tissue>
    </source>
</reference>
<reference evidence="5" key="1">
    <citation type="journal article" date="2021" name="bioRxiv">
        <title>Whole Genome Assembly and Annotation of Northern Wild Rice, Zizania palustris L., Supports a Whole Genome Duplication in the Zizania Genus.</title>
        <authorList>
            <person name="Haas M."/>
            <person name="Kono T."/>
            <person name="Macchietto M."/>
            <person name="Millas R."/>
            <person name="McGilp L."/>
            <person name="Shao M."/>
            <person name="Duquette J."/>
            <person name="Hirsch C.N."/>
            <person name="Kimball J."/>
        </authorList>
    </citation>
    <scope>NUCLEOTIDE SEQUENCE</scope>
    <source>
        <tissue evidence="5">Fresh leaf tissue</tissue>
    </source>
</reference>
<proteinExistence type="predicted"/>
<accession>A0A8J5RJ76</accession>
<dbReference type="PROSITE" id="PS50982">
    <property type="entry name" value="MBD"/>
    <property type="match status" value="1"/>
</dbReference>
<feature type="domain" description="MBD" evidence="4">
    <location>
        <begin position="194"/>
        <end position="269"/>
    </location>
</feature>
<dbReference type="Proteomes" id="UP000729402">
    <property type="component" value="Unassembled WGS sequence"/>
</dbReference>
<evidence type="ECO:0000313" key="6">
    <source>
        <dbReference type="Proteomes" id="UP000729402"/>
    </source>
</evidence>
<dbReference type="EMBL" id="JAAALK010000290">
    <property type="protein sequence ID" value="KAG8047797.1"/>
    <property type="molecule type" value="Genomic_DNA"/>
</dbReference>
<dbReference type="InterPro" id="IPR013087">
    <property type="entry name" value="Znf_C2H2_type"/>
</dbReference>
<keyword evidence="1" id="KW-0863">Zinc-finger</keyword>
<evidence type="ECO:0000256" key="2">
    <source>
        <dbReference type="SAM" id="MobiDB-lite"/>
    </source>
</evidence>
<gene>
    <name evidence="5" type="ORF">GUJ93_ZPchr0008g12921</name>
</gene>
<dbReference type="PROSITE" id="PS50157">
    <property type="entry name" value="ZINC_FINGER_C2H2_2"/>
    <property type="match status" value="2"/>
</dbReference>
<dbReference type="PROSITE" id="PS00028">
    <property type="entry name" value="ZINC_FINGER_C2H2_1"/>
    <property type="match status" value="2"/>
</dbReference>
<feature type="domain" description="C2H2-type" evidence="3">
    <location>
        <begin position="372"/>
        <end position="399"/>
    </location>
</feature>
<dbReference type="AlphaFoldDB" id="A0A8J5RJ76"/>
<evidence type="ECO:0000256" key="1">
    <source>
        <dbReference type="PROSITE-ProRule" id="PRU00042"/>
    </source>
</evidence>
<keyword evidence="1" id="KW-0479">Metal-binding</keyword>
<feature type="region of interest" description="Disordered" evidence="2">
    <location>
        <begin position="806"/>
        <end position="867"/>
    </location>
</feature>
<dbReference type="InterPro" id="IPR037472">
    <property type="entry name" value="MBD8"/>
</dbReference>
<dbReference type="GO" id="GO:0003677">
    <property type="term" value="F:DNA binding"/>
    <property type="evidence" value="ECO:0007669"/>
    <property type="project" value="InterPro"/>
</dbReference>
<feature type="compositionally biased region" description="Polar residues" evidence="2">
    <location>
        <begin position="699"/>
        <end position="716"/>
    </location>
</feature>
<comment type="caution">
    <text evidence="5">The sequence shown here is derived from an EMBL/GenBank/DDBJ whole genome shotgun (WGS) entry which is preliminary data.</text>
</comment>
<evidence type="ECO:0008006" key="7">
    <source>
        <dbReference type="Google" id="ProtNLM"/>
    </source>
</evidence>